<dbReference type="eggNOG" id="COG0220">
    <property type="taxonomic scope" value="Bacteria"/>
</dbReference>
<keyword evidence="6 7" id="KW-0819">tRNA processing</keyword>
<comment type="pathway">
    <text evidence="7">tRNA modification; N(7)-methylguanine-tRNA biosynthesis.</text>
</comment>
<evidence type="ECO:0000256" key="3">
    <source>
        <dbReference type="ARBA" id="ARBA00022603"/>
    </source>
</evidence>
<dbReference type="HAMAP" id="MF_01057">
    <property type="entry name" value="tRNA_methyltr_TrmB"/>
    <property type="match status" value="1"/>
</dbReference>
<sequence length="211" mass="24280">MARVRVRQHVNPLSAKYRNPLIIPQWDVIYPCADQPLHLDVGCARGKFLFNMASLYPDTNFLGIEIREPLVIEANEQRDRLQLSNLHFLFGNINVSIESLLSSFPPNTLNCVSIQFPDPWFKRSHKKRRVVQPGLVKAIAHYLVDKGSVFLQSDIKEVAEEMGETFLGNTCFKKQHQETWLADNPFPIATQREIATFNKNESVYRMLIIKA</sequence>
<dbReference type="Gene3D" id="3.40.50.150">
    <property type="entry name" value="Vaccinia Virus protein VP39"/>
    <property type="match status" value="1"/>
</dbReference>
<dbReference type="NCBIfam" id="TIGR00091">
    <property type="entry name" value="tRNA (guanosine(46)-N7)-methyltransferase TrmB"/>
    <property type="match status" value="1"/>
</dbReference>
<evidence type="ECO:0000256" key="2">
    <source>
        <dbReference type="ARBA" id="ARBA00003015"/>
    </source>
</evidence>
<evidence type="ECO:0000256" key="1">
    <source>
        <dbReference type="ARBA" id="ARBA00000142"/>
    </source>
</evidence>
<evidence type="ECO:0000313" key="9">
    <source>
        <dbReference type="Proteomes" id="UP000003781"/>
    </source>
</evidence>
<dbReference type="InterPro" id="IPR029063">
    <property type="entry name" value="SAM-dependent_MTases_sf"/>
</dbReference>
<organism evidence="8 9">
    <name type="scientific">Crocosphaera chwakensis CCY0110</name>
    <dbReference type="NCBI Taxonomy" id="391612"/>
    <lineage>
        <taxon>Bacteria</taxon>
        <taxon>Bacillati</taxon>
        <taxon>Cyanobacteriota</taxon>
        <taxon>Cyanophyceae</taxon>
        <taxon>Oscillatoriophycideae</taxon>
        <taxon>Chroococcales</taxon>
        <taxon>Aphanothecaceae</taxon>
        <taxon>Crocosphaera</taxon>
        <taxon>Crocosphaera chwakensis</taxon>
    </lineage>
</organism>
<dbReference type="PROSITE" id="PS51625">
    <property type="entry name" value="SAM_MT_TRMB"/>
    <property type="match status" value="1"/>
</dbReference>
<dbReference type="UniPathway" id="UPA00989"/>
<dbReference type="AlphaFoldDB" id="A3IX35"/>
<evidence type="ECO:0000256" key="7">
    <source>
        <dbReference type="HAMAP-Rule" id="MF_01057"/>
    </source>
</evidence>
<dbReference type="InterPro" id="IPR003358">
    <property type="entry name" value="tRNA_(Gua-N-7)_MeTrfase_Trmb"/>
</dbReference>
<keyword evidence="9" id="KW-1185">Reference proteome</keyword>
<dbReference type="SUPFAM" id="SSF53335">
    <property type="entry name" value="S-adenosyl-L-methionine-dependent methyltransferases"/>
    <property type="match status" value="1"/>
</dbReference>
<comment type="similarity">
    <text evidence="7">Belongs to the class I-like SAM-binding methyltransferase superfamily. TrmB family.</text>
</comment>
<feature type="binding site" evidence="7">
    <location>
        <position position="118"/>
    </location>
    <ligand>
        <name>S-adenosyl-L-methionine</name>
        <dbReference type="ChEBI" id="CHEBI:59789"/>
    </ligand>
</feature>
<feature type="binding site" evidence="7">
    <location>
        <position position="92"/>
    </location>
    <ligand>
        <name>S-adenosyl-L-methionine</name>
        <dbReference type="ChEBI" id="CHEBI:59789"/>
    </ligand>
</feature>
<feature type="binding site" evidence="7">
    <location>
        <position position="65"/>
    </location>
    <ligand>
        <name>S-adenosyl-L-methionine</name>
        <dbReference type="ChEBI" id="CHEBI:59789"/>
    </ligand>
</feature>
<protein>
    <recommendedName>
        <fullName evidence="7">tRNA (guanine-N(7)-)-methyltransferase</fullName>
        <ecNumber evidence="7">2.1.1.33</ecNumber>
    </recommendedName>
    <alternativeName>
        <fullName evidence="7">tRNA (guanine(46)-N(7))-methyltransferase</fullName>
    </alternativeName>
    <alternativeName>
        <fullName evidence="7">tRNA(m7G46)-methyltransferase</fullName>
    </alternativeName>
</protein>
<dbReference type="GO" id="GO:0043527">
    <property type="term" value="C:tRNA methyltransferase complex"/>
    <property type="evidence" value="ECO:0007669"/>
    <property type="project" value="TreeGrafter"/>
</dbReference>
<comment type="catalytic activity">
    <reaction evidence="1 7">
        <text>guanosine(46) in tRNA + S-adenosyl-L-methionine = N(7)-methylguanosine(46) in tRNA + S-adenosyl-L-homocysteine</text>
        <dbReference type="Rhea" id="RHEA:42708"/>
        <dbReference type="Rhea" id="RHEA-COMP:10188"/>
        <dbReference type="Rhea" id="RHEA-COMP:10189"/>
        <dbReference type="ChEBI" id="CHEBI:57856"/>
        <dbReference type="ChEBI" id="CHEBI:59789"/>
        <dbReference type="ChEBI" id="CHEBI:74269"/>
        <dbReference type="ChEBI" id="CHEBI:74480"/>
        <dbReference type="EC" id="2.1.1.33"/>
    </reaction>
</comment>
<feature type="binding site" evidence="7">
    <location>
        <position position="122"/>
    </location>
    <ligand>
        <name>substrate</name>
    </ligand>
</feature>
<feature type="binding site" evidence="7">
    <location>
        <position position="40"/>
    </location>
    <ligand>
        <name>S-adenosyl-L-methionine</name>
        <dbReference type="ChEBI" id="CHEBI:59789"/>
    </ligand>
</feature>
<keyword evidence="4 7" id="KW-0808">Transferase</keyword>
<dbReference type="Proteomes" id="UP000003781">
    <property type="component" value="Unassembled WGS sequence"/>
</dbReference>
<dbReference type="InterPro" id="IPR055361">
    <property type="entry name" value="tRNA_methyltr_TrmB_bact"/>
</dbReference>
<dbReference type="EMBL" id="AAXW01000059">
    <property type="protein sequence ID" value="EAZ88977.1"/>
    <property type="molecule type" value="Genomic_DNA"/>
</dbReference>
<evidence type="ECO:0000313" key="8">
    <source>
        <dbReference type="EMBL" id="EAZ88977.1"/>
    </source>
</evidence>
<feature type="binding site" evidence="7">
    <location>
        <position position="154"/>
    </location>
    <ligand>
        <name>substrate</name>
    </ligand>
</feature>
<gene>
    <name evidence="7 8" type="primary">trmB</name>
    <name evidence="8" type="ORF">CY0110_11037</name>
</gene>
<evidence type="ECO:0000256" key="5">
    <source>
        <dbReference type="ARBA" id="ARBA00022691"/>
    </source>
</evidence>
<dbReference type="RefSeq" id="WP_008277939.1">
    <property type="nucleotide sequence ID" value="NZ_AAXW01000059.1"/>
</dbReference>
<name>A3IX35_9CHRO</name>
<comment type="caution">
    <text evidence="7">Lacks conserved residue(s) required for the propagation of feature annotation.</text>
</comment>
<reference evidence="8 9" key="1">
    <citation type="submission" date="2007-03" db="EMBL/GenBank/DDBJ databases">
        <authorList>
            <person name="Stal L."/>
            <person name="Ferriera S."/>
            <person name="Johnson J."/>
            <person name="Kravitz S."/>
            <person name="Beeson K."/>
            <person name="Sutton G."/>
            <person name="Rogers Y.-H."/>
            <person name="Friedman R."/>
            <person name="Frazier M."/>
            <person name="Venter J.C."/>
        </authorList>
    </citation>
    <scope>NUCLEOTIDE SEQUENCE [LARGE SCALE GENOMIC DNA]</scope>
    <source>
        <strain evidence="8 9">CCY0110</strain>
    </source>
</reference>
<comment type="function">
    <text evidence="2 7">Catalyzes the formation of N(7)-methylguanine at position 46 (m7G46) in tRNA.</text>
</comment>
<dbReference type="EC" id="2.1.1.33" evidence="7"/>
<proteinExistence type="inferred from homology"/>
<evidence type="ECO:0000256" key="4">
    <source>
        <dbReference type="ARBA" id="ARBA00022679"/>
    </source>
</evidence>
<dbReference type="PANTHER" id="PTHR23417:SF21">
    <property type="entry name" value="TRNA (GUANINE-N(7)-)-METHYLTRANSFERASE"/>
    <property type="match status" value="1"/>
</dbReference>
<evidence type="ECO:0000256" key="6">
    <source>
        <dbReference type="ARBA" id="ARBA00022694"/>
    </source>
</evidence>
<dbReference type="OrthoDB" id="9802090at2"/>
<keyword evidence="3 7" id="KW-0489">Methyltransferase</keyword>
<dbReference type="GO" id="GO:0008176">
    <property type="term" value="F:tRNA (guanine(46)-N7)-methyltransferase activity"/>
    <property type="evidence" value="ECO:0007669"/>
    <property type="project" value="UniProtKB-UniRule"/>
</dbReference>
<keyword evidence="5 7" id="KW-0949">S-adenosyl-L-methionine</keyword>
<dbReference type="PANTHER" id="PTHR23417">
    <property type="entry name" value="3-DEOXY-D-MANNO-OCTULOSONIC-ACID TRANSFERASE/TRNA GUANINE-N 7 - -METHYLTRANSFERASE"/>
    <property type="match status" value="1"/>
</dbReference>
<comment type="caution">
    <text evidence="8">The sequence shown here is derived from an EMBL/GenBank/DDBJ whole genome shotgun (WGS) entry which is preliminary data.</text>
</comment>
<accession>A3IX35</accession>
<dbReference type="Pfam" id="PF02390">
    <property type="entry name" value="Methyltransf_4"/>
    <property type="match status" value="1"/>
</dbReference>